<evidence type="ECO:0000313" key="2">
    <source>
        <dbReference type="EMBL" id="PLW17844.1"/>
    </source>
</evidence>
<protein>
    <submittedName>
        <fullName evidence="2">Uncharacterized protein</fullName>
    </submittedName>
</protein>
<evidence type="ECO:0000313" key="3">
    <source>
        <dbReference type="Proteomes" id="UP000235388"/>
    </source>
</evidence>
<name>A0A2N5SX75_9BASI</name>
<dbReference type="EMBL" id="PGCJ01000842">
    <property type="protein sequence ID" value="PLW17844.1"/>
    <property type="molecule type" value="Genomic_DNA"/>
</dbReference>
<feature type="region of interest" description="Disordered" evidence="1">
    <location>
        <begin position="1"/>
        <end position="24"/>
    </location>
</feature>
<dbReference type="STRING" id="200324.A0A2N5SX75"/>
<dbReference type="Proteomes" id="UP000235388">
    <property type="component" value="Unassembled WGS sequence"/>
</dbReference>
<dbReference type="AlphaFoldDB" id="A0A2N5SX75"/>
<sequence>MQVIVDQSTPDTKMNGKNPNSPRRFITTSESINAETLIARCASTDSVEIESSKKLHNRNILPDVVTVSGPTTTDPPLAKSSSRAGDLLSNTNELFKPNITSKHLLEPARERKPLEAGGSTFSPTLGRSVNQFSGKEKLIKRCLKTAQGDEETQKLIDEMNRIVNGAQAPL</sequence>
<feature type="region of interest" description="Disordered" evidence="1">
    <location>
        <begin position="67"/>
        <end position="93"/>
    </location>
</feature>
<evidence type="ECO:0000256" key="1">
    <source>
        <dbReference type="SAM" id="MobiDB-lite"/>
    </source>
</evidence>
<proteinExistence type="predicted"/>
<feature type="compositionally biased region" description="Polar residues" evidence="1">
    <location>
        <begin position="68"/>
        <end position="93"/>
    </location>
</feature>
<gene>
    <name evidence="2" type="ORF">PCANC_15559</name>
</gene>
<organism evidence="2 3">
    <name type="scientific">Puccinia coronata f. sp. avenae</name>
    <dbReference type="NCBI Taxonomy" id="200324"/>
    <lineage>
        <taxon>Eukaryota</taxon>
        <taxon>Fungi</taxon>
        <taxon>Dikarya</taxon>
        <taxon>Basidiomycota</taxon>
        <taxon>Pucciniomycotina</taxon>
        <taxon>Pucciniomycetes</taxon>
        <taxon>Pucciniales</taxon>
        <taxon>Pucciniaceae</taxon>
        <taxon>Puccinia</taxon>
    </lineage>
</organism>
<accession>A0A2N5SX75</accession>
<keyword evidence="3" id="KW-1185">Reference proteome</keyword>
<reference evidence="2 3" key="1">
    <citation type="submission" date="2017-11" db="EMBL/GenBank/DDBJ databases">
        <title>De novo assembly and phasing of dikaryotic genomes from two isolates of Puccinia coronata f. sp. avenae, the causal agent of oat crown rust.</title>
        <authorList>
            <person name="Miller M.E."/>
            <person name="Zhang Y."/>
            <person name="Omidvar V."/>
            <person name="Sperschneider J."/>
            <person name="Schwessinger B."/>
            <person name="Raley C."/>
            <person name="Palmer J.M."/>
            <person name="Garnica D."/>
            <person name="Upadhyaya N."/>
            <person name="Rathjen J."/>
            <person name="Taylor J.M."/>
            <person name="Park R.F."/>
            <person name="Dodds P.N."/>
            <person name="Hirsch C.D."/>
            <person name="Kianian S.F."/>
            <person name="Figueroa M."/>
        </authorList>
    </citation>
    <scope>NUCLEOTIDE SEQUENCE [LARGE SCALE GENOMIC DNA]</scope>
    <source>
        <strain evidence="2">12NC29</strain>
    </source>
</reference>
<comment type="caution">
    <text evidence="2">The sequence shown here is derived from an EMBL/GenBank/DDBJ whole genome shotgun (WGS) entry which is preliminary data.</text>
</comment>